<dbReference type="EMBL" id="MU394417">
    <property type="protein sequence ID" value="KAI6080883.1"/>
    <property type="molecule type" value="Genomic_DNA"/>
</dbReference>
<evidence type="ECO:0000313" key="2">
    <source>
        <dbReference type="Proteomes" id="UP001497680"/>
    </source>
</evidence>
<accession>A0ACC0CKE4</accession>
<comment type="caution">
    <text evidence="1">The sequence shown here is derived from an EMBL/GenBank/DDBJ whole genome shotgun (WGS) entry which is preliminary data.</text>
</comment>
<proteinExistence type="predicted"/>
<protein>
    <submittedName>
        <fullName evidence="1">P-loop containing nucleoside triphosphate hydrolase protein</fullName>
    </submittedName>
</protein>
<keyword evidence="2" id="KW-1185">Reference proteome</keyword>
<dbReference type="Proteomes" id="UP001497680">
    <property type="component" value="Unassembled WGS sequence"/>
</dbReference>
<sequence length="716" mass="80182">MLLDKKIAAPLRLSLIPSPAQQKVVDLSRTQNVVVTARPGAGKTATAEAIVAANPDQSIAVVTYSKRLQLETARRLENYPCADVFTFHGIAGKLFSATVFNDIVLRDLRKARTIPAWTGSPYDIIILDEFQDCTDDLFWLTCALLSSITTAAGGRVPRVVILGDERQAIYGFRGADSRYLSLSPDLLSRLSPYPWMSVTLSNSFRLSHETSTFVNEVLLGGVESITGSHDGPKPKYVHAELFDVNSLAKFLMPLIEKYGPERTAILAPSIRGNLPISRLTNLLSKNYDVRIAVSISDDVPLDDHVLHGKLVVSTYHQFKGNERDLVIVYGVDNGYFKFHGRNLPDDQCPNEIFVALTRARKQLVVMHNAQQAIMPFVSRRALVNAAHLVRLSHRINTDLLLPRNVFASDIARHVPCATLDAPIAPLPKDLHIQVPERVLTDAVKKHYEAVSDINGLAVVAAYEYDLLGTLSTLGYKKEDRPAAVPTRKWTQAAWLCREACRYDAIRSGYHSRMIQMARHSFDWLGPQLDAAKQRLQEQLKNCYRLDFERILEEQDFVLHDVGMHRTHITGRADTVQHGKASSPSLPIRLHDATRPIFEDGFGERSGPAEEVLIWEIKLVSKLSLHHAVQASIYGYLWAVEHGTEHIPCILLFNIHNGEKWKVAAPGGRDGIRCLLEEVLRAKYSAGEEMPTDKFLKMCTETREEVETLWESQRCGL</sequence>
<reference evidence="1 2" key="1">
    <citation type="journal article" date="2022" name="New Phytol.">
        <title>Ecological generalism drives hyperdiversity of secondary metabolite gene clusters in xylarialean endophytes.</title>
        <authorList>
            <person name="Franco M.E.E."/>
            <person name="Wisecaver J.H."/>
            <person name="Arnold A.E."/>
            <person name="Ju Y.M."/>
            <person name="Slot J.C."/>
            <person name="Ahrendt S."/>
            <person name="Moore L.P."/>
            <person name="Eastman K.E."/>
            <person name="Scott K."/>
            <person name="Konkel Z."/>
            <person name="Mondo S.J."/>
            <person name="Kuo A."/>
            <person name="Hayes R.D."/>
            <person name="Haridas S."/>
            <person name="Andreopoulos B."/>
            <person name="Riley R."/>
            <person name="LaButti K."/>
            <person name="Pangilinan J."/>
            <person name="Lipzen A."/>
            <person name="Amirebrahimi M."/>
            <person name="Yan J."/>
            <person name="Adam C."/>
            <person name="Keymanesh K."/>
            <person name="Ng V."/>
            <person name="Louie K."/>
            <person name="Northen T."/>
            <person name="Drula E."/>
            <person name="Henrissat B."/>
            <person name="Hsieh H.M."/>
            <person name="Youens-Clark K."/>
            <person name="Lutzoni F."/>
            <person name="Miadlikowska J."/>
            <person name="Eastwood D.C."/>
            <person name="Hamelin R.C."/>
            <person name="Grigoriev I.V."/>
            <person name="U'Ren J.M."/>
        </authorList>
    </citation>
    <scope>NUCLEOTIDE SEQUENCE [LARGE SCALE GENOMIC DNA]</scope>
    <source>
        <strain evidence="1 2">ER1909</strain>
    </source>
</reference>
<organism evidence="1 2">
    <name type="scientific">Hypoxylon rubiginosum</name>
    <dbReference type="NCBI Taxonomy" id="110542"/>
    <lineage>
        <taxon>Eukaryota</taxon>
        <taxon>Fungi</taxon>
        <taxon>Dikarya</taxon>
        <taxon>Ascomycota</taxon>
        <taxon>Pezizomycotina</taxon>
        <taxon>Sordariomycetes</taxon>
        <taxon>Xylariomycetidae</taxon>
        <taxon>Xylariales</taxon>
        <taxon>Hypoxylaceae</taxon>
        <taxon>Hypoxylon</taxon>
    </lineage>
</organism>
<gene>
    <name evidence="1" type="ORF">F4821DRAFT_273521</name>
</gene>
<name>A0ACC0CKE4_9PEZI</name>
<evidence type="ECO:0000313" key="1">
    <source>
        <dbReference type="EMBL" id="KAI6080883.1"/>
    </source>
</evidence>
<keyword evidence="1" id="KW-0378">Hydrolase</keyword>